<dbReference type="PANTHER" id="PTHR43352">
    <property type="entry name" value="ACETYL-COA SYNTHETASE"/>
    <property type="match status" value="1"/>
</dbReference>
<evidence type="ECO:0000259" key="2">
    <source>
        <dbReference type="Pfam" id="PF13193"/>
    </source>
</evidence>
<reference evidence="3" key="2">
    <citation type="submission" date="2024-07" db="EMBL/GenBank/DDBJ databases">
        <title>Streptomyces haneummycinica sp. nov., a new antibiotic-producing actinobacterium isolated from marine sediment.</title>
        <authorList>
            <person name="Uemura M."/>
            <person name="Hamada M."/>
            <person name="Hirano S."/>
            <person name="Kobayashi K."/>
            <person name="Ohshiro T."/>
            <person name="Kobayashi T."/>
            <person name="Terahara T."/>
        </authorList>
    </citation>
    <scope>NUCLEOTIDE SEQUENCE</scope>
    <source>
        <strain evidence="3">KM77-8</strain>
    </source>
</reference>
<dbReference type="EMBL" id="AP035768">
    <property type="protein sequence ID" value="BFO16298.1"/>
    <property type="molecule type" value="Genomic_DNA"/>
</dbReference>
<evidence type="ECO:0000256" key="1">
    <source>
        <dbReference type="ARBA" id="ARBA00022598"/>
    </source>
</evidence>
<reference evidence="3" key="1">
    <citation type="submission" date="2024-06" db="EMBL/GenBank/DDBJ databases">
        <authorList>
            <consortium name="consrtm"/>
            <person name="Uemura M."/>
            <person name="Terahara T."/>
        </authorList>
    </citation>
    <scope>NUCLEOTIDE SEQUENCE</scope>
    <source>
        <strain evidence="3">KM77-8</strain>
    </source>
</reference>
<keyword evidence="1" id="KW-0436">Ligase</keyword>
<gene>
    <name evidence="3" type="ORF">SHKM778_26860</name>
</gene>
<organism evidence="3">
    <name type="scientific">Streptomyces haneummycinicus</name>
    <dbReference type="NCBI Taxonomy" id="3074435"/>
    <lineage>
        <taxon>Bacteria</taxon>
        <taxon>Bacillati</taxon>
        <taxon>Actinomycetota</taxon>
        <taxon>Actinomycetes</taxon>
        <taxon>Kitasatosporales</taxon>
        <taxon>Streptomycetaceae</taxon>
        <taxon>Streptomyces</taxon>
    </lineage>
</organism>
<evidence type="ECO:0000313" key="3">
    <source>
        <dbReference type="EMBL" id="BFO16298.1"/>
    </source>
</evidence>
<accession>A0AAT9HG94</accession>
<dbReference type="InterPro" id="IPR025110">
    <property type="entry name" value="AMP-bd_C"/>
</dbReference>
<dbReference type="GO" id="GO:0016878">
    <property type="term" value="F:acid-thiol ligase activity"/>
    <property type="evidence" value="ECO:0007669"/>
    <property type="project" value="TreeGrafter"/>
</dbReference>
<dbReference type="Pfam" id="PF13193">
    <property type="entry name" value="AMP-binding_C"/>
    <property type="match status" value="1"/>
</dbReference>
<dbReference type="AlphaFoldDB" id="A0AAT9HG94"/>
<dbReference type="SUPFAM" id="SSF56801">
    <property type="entry name" value="Acetyl-CoA synthetase-like"/>
    <property type="match status" value="1"/>
</dbReference>
<protein>
    <recommendedName>
        <fullName evidence="2">AMP-binding enzyme C-terminal domain-containing protein</fullName>
    </recommendedName>
</protein>
<name>A0AAT9HG94_9ACTN</name>
<dbReference type="GO" id="GO:0044550">
    <property type="term" value="P:secondary metabolite biosynthetic process"/>
    <property type="evidence" value="ECO:0007669"/>
    <property type="project" value="TreeGrafter"/>
</dbReference>
<dbReference type="PANTHER" id="PTHR43352:SF1">
    <property type="entry name" value="ANTHRANILATE--COA LIGASE"/>
    <property type="match status" value="1"/>
</dbReference>
<dbReference type="InterPro" id="IPR045851">
    <property type="entry name" value="AMP-bd_C_sf"/>
</dbReference>
<sequence>MKSELAPYKCPKEIVFLDALPRTATGKLQRFRLRTPTGAEADRA</sequence>
<feature type="domain" description="AMP-binding enzyme C-terminal" evidence="2">
    <location>
        <begin position="2"/>
        <end position="27"/>
    </location>
</feature>
<dbReference type="Gene3D" id="3.30.300.30">
    <property type="match status" value="1"/>
</dbReference>
<proteinExistence type="predicted"/>